<keyword evidence="2" id="KW-0472">Membrane</keyword>
<evidence type="ECO:0000313" key="5">
    <source>
        <dbReference type="Proteomes" id="UP001595868"/>
    </source>
</evidence>
<comment type="caution">
    <text evidence="4">The sequence shown here is derived from an EMBL/GenBank/DDBJ whole genome shotgun (WGS) entry which is preliminary data.</text>
</comment>
<feature type="transmembrane region" description="Helical" evidence="2">
    <location>
        <begin position="30"/>
        <end position="48"/>
    </location>
</feature>
<accession>A0ABV8KSN6</accession>
<feature type="compositionally biased region" description="Low complexity" evidence="1">
    <location>
        <begin position="7"/>
        <end position="23"/>
    </location>
</feature>
<dbReference type="EMBL" id="JBHSBN010000021">
    <property type="protein sequence ID" value="MFC4109150.1"/>
    <property type="molecule type" value="Genomic_DNA"/>
</dbReference>
<keyword evidence="5" id="KW-1185">Reference proteome</keyword>
<evidence type="ECO:0000259" key="3">
    <source>
        <dbReference type="Pfam" id="PF03713"/>
    </source>
</evidence>
<organism evidence="4 5">
    <name type="scientific">Micromonospora zhanjiangensis</name>
    <dbReference type="NCBI Taxonomy" id="1522057"/>
    <lineage>
        <taxon>Bacteria</taxon>
        <taxon>Bacillati</taxon>
        <taxon>Actinomycetota</taxon>
        <taxon>Actinomycetes</taxon>
        <taxon>Micromonosporales</taxon>
        <taxon>Micromonosporaceae</taxon>
        <taxon>Micromonospora</taxon>
    </lineage>
</organism>
<feature type="region of interest" description="Disordered" evidence="1">
    <location>
        <begin position="1"/>
        <end position="23"/>
    </location>
</feature>
<keyword evidence="2" id="KW-0812">Transmembrane</keyword>
<protein>
    <submittedName>
        <fullName evidence="4">DUF305 domain-containing protein</fullName>
    </submittedName>
</protein>
<name>A0ABV8KSN6_9ACTN</name>
<evidence type="ECO:0000256" key="2">
    <source>
        <dbReference type="SAM" id="Phobius"/>
    </source>
</evidence>
<dbReference type="InterPro" id="IPR005183">
    <property type="entry name" value="DUF305_CopM-like"/>
</dbReference>
<dbReference type="InterPro" id="IPR012347">
    <property type="entry name" value="Ferritin-like"/>
</dbReference>
<reference evidence="5" key="1">
    <citation type="journal article" date="2019" name="Int. J. Syst. Evol. Microbiol.">
        <title>The Global Catalogue of Microorganisms (GCM) 10K type strain sequencing project: providing services to taxonomists for standard genome sequencing and annotation.</title>
        <authorList>
            <consortium name="The Broad Institute Genomics Platform"/>
            <consortium name="The Broad Institute Genome Sequencing Center for Infectious Disease"/>
            <person name="Wu L."/>
            <person name="Ma J."/>
        </authorList>
    </citation>
    <scope>NUCLEOTIDE SEQUENCE [LARGE SCALE GENOMIC DNA]</scope>
    <source>
        <strain evidence="5">2902at01</strain>
    </source>
</reference>
<evidence type="ECO:0000313" key="4">
    <source>
        <dbReference type="EMBL" id="MFC4109150.1"/>
    </source>
</evidence>
<dbReference type="Proteomes" id="UP001595868">
    <property type="component" value="Unassembled WGS sequence"/>
</dbReference>
<dbReference type="PANTHER" id="PTHR36933">
    <property type="entry name" value="SLL0788 PROTEIN"/>
    <property type="match status" value="1"/>
</dbReference>
<dbReference type="Pfam" id="PF03713">
    <property type="entry name" value="DUF305"/>
    <property type="match status" value="1"/>
</dbReference>
<evidence type="ECO:0000256" key="1">
    <source>
        <dbReference type="SAM" id="MobiDB-lite"/>
    </source>
</evidence>
<keyword evidence="2" id="KW-1133">Transmembrane helix</keyword>
<dbReference type="RefSeq" id="WP_377550215.1">
    <property type="nucleotide sequence ID" value="NZ_JBHSBN010000021.1"/>
</dbReference>
<feature type="domain" description="DUF305" evidence="3">
    <location>
        <begin position="65"/>
        <end position="219"/>
    </location>
</feature>
<dbReference type="PANTHER" id="PTHR36933:SF1">
    <property type="entry name" value="SLL0788 PROTEIN"/>
    <property type="match status" value="1"/>
</dbReference>
<dbReference type="Gene3D" id="1.20.1260.10">
    <property type="match status" value="1"/>
</dbReference>
<sequence length="225" mass="23583">MAETVLTDETAADESAATTADPAAGTAPRYGVAALALAVVVGLLLGYAGGWLTPQLTRPGDTSAEAGFARDMSTHHAQAVDMGLIVYRSSTTPGIRQIGVDIATQQQGEIGTMQTWLRNWGLGPTGSQPAMAWMPDGAASLKDGLMPGMATPAQMEQLRQAQGKQLDALFCDLMIQHHIGGIHMADAILAESDNAEVVKVASTMKNVQQTELNNLRSLLADAKKG</sequence>
<gene>
    <name evidence="4" type="ORF">ACFOX0_24865</name>
</gene>
<proteinExistence type="predicted"/>